<evidence type="ECO:0000313" key="2">
    <source>
        <dbReference type="EMBL" id="OCT49108.1"/>
    </source>
</evidence>
<sequence>MSRRRNGRKVSVDEPVRQDSQEALFVPEFGDDAEATEIGRETFHGDHRTNARKRQRVYTERKSTATTVPMNSPLQSPIRSKPAGPRPSVTIKSEAESQALADLRLKASSEKVRIYVGSNNTVFEVGLEDLDKAAALKALVNKTGTQTPFIMHPELTKISADHFHSVYEFFLTHEYVPAIIDNPLGENKLPKRLDGCTSAGHYQEEALRGAHLYVIAKRIGLKSMQDLVVRKITQAQHQPYGIECLLGIAMIVFSRPEANTAFGPCNSEITSNNQDSGGDQDVLEEWLVQSLGDKLQPLMINYAQLFFEVANHGACAARGFGARVLRRKVEFWDMVGANVIAIEDDE</sequence>
<dbReference type="eggNOG" id="ENOG502RVVV">
    <property type="taxonomic scope" value="Eukaryota"/>
</dbReference>
<name>A0A1C1CKR2_9EURO</name>
<feature type="region of interest" description="Disordered" evidence="1">
    <location>
        <begin position="1"/>
        <end position="90"/>
    </location>
</feature>
<organism evidence="2 3">
    <name type="scientific">Cladophialophora carrionii</name>
    <dbReference type="NCBI Taxonomy" id="86049"/>
    <lineage>
        <taxon>Eukaryota</taxon>
        <taxon>Fungi</taxon>
        <taxon>Dikarya</taxon>
        <taxon>Ascomycota</taxon>
        <taxon>Pezizomycotina</taxon>
        <taxon>Eurotiomycetes</taxon>
        <taxon>Chaetothyriomycetidae</taxon>
        <taxon>Chaetothyriales</taxon>
        <taxon>Herpotrichiellaceae</taxon>
        <taxon>Cladophialophora</taxon>
    </lineage>
</organism>
<gene>
    <name evidence="2" type="ORF">CLCR_04996</name>
</gene>
<dbReference type="VEuPathDB" id="FungiDB:CLCR_04996"/>
<dbReference type="AlphaFoldDB" id="A0A1C1CKR2"/>
<feature type="compositionally biased region" description="Basic and acidic residues" evidence="1">
    <location>
        <begin position="37"/>
        <end position="49"/>
    </location>
</feature>
<reference evidence="3" key="1">
    <citation type="submission" date="2015-07" db="EMBL/GenBank/DDBJ databases">
        <authorList>
            <person name="Teixeira M.M."/>
            <person name="Souza R.C."/>
            <person name="Almeida L.G."/>
            <person name="Vicente V.A."/>
            <person name="de Hoog S."/>
            <person name="Bocca A.L."/>
            <person name="de Almeida S.R."/>
            <person name="Vasconcelos A.T."/>
            <person name="Felipe M.S."/>
        </authorList>
    </citation>
    <scope>NUCLEOTIDE SEQUENCE [LARGE SCALE GENOMIC DNA]</scope>
    <source>
        <strain evidence="3">KSF</strain>
    </source>
</reference>
<evidence type="ECO:0000256" key="1">
    <source>
        <dbReference type="SAM" id="MobiDB-lite"/>
    </source>
</evidence>
<dbReference type="OrthoDB" id="5315417at2759"/>
<feature type="compositionally biased region" description="Basic and acidic residues" evidence="1">
    <location>
        <begin position="10"/>
        <end position="20"/>
    </location>
</feature>
<proteinExistence type="predicted"/>
<protein>
    <recommendedName>
        <fullName evidence="4">BTB domain-containing protein</fullName>
    </recommendedName>
</protein>
<keyword evidence="3" id="KW-1185">Reference proteome</keyword>
<accession>A0A1C1CKR2</accession>
<evidence type="ECO:0008006" key="4">
    <source>
        <dbReference type="Google" id="ProtNLM"/>
    </source>
</evidence>
<dbReference type="EMBL" id="LGRB01000011">
    <property type="protein sequence ID" value="OCT49108.1"/>
    <property type="molecule type" value="Genomic_DNA"/>
</dbReference>
<comment type="caution">
    <text evidence="2">The sequence shown here is derived from an EMBL/GenBank/DDBJ whole genome shotgun (WGS) entry which is preliminary data.</text>
</comment>
<feature type="compositionally biased region" description="Polar residues" evidence="1">
    <location>
        <begin position="64"/>
        <end position="78"/>
    </location>
</feature>
<evidence type="ECO:0000313" key="3">
    <source>
        <dbReference type="Proteomes" id="UP000094526"/>
    </source>
</evidence>
<dbReference type="VEuPathDB" id="FungiDB:G647_02817"/>
<dbReference type="Proteomes" id="UP000094526">
    <property type="component" value="Unassembled WGS sequence"/>
</dbReference>